<reference evidence="2" key="1">
    <citation type="submission" date="2020-09" db="EMBL/GenBank/DDBJ databases">
        <title>Desulfogranum mesoprofundum gen. nov., sp. nov., a novel mesophilic, sulfate-reducing chemolithoautotroph isolated from a deep-sea hydrothermal vent chimney in the Suiyo Seamount.</title>
        <authorList>
            <person name="Hashimoto Y."/>
            <person name="Nakagawa S."/>
        </authorList>
    </citation>
    <scope>NUCLEOTIDE SEQUENCE</scope>
    <source>
        <strain evidence="2">KT2</strain>
    </source>
</reference>
<dbReference type="KEGG" id="dbk:DGMP_39550"/>
<feature type="transmembrane region" description="Helical" evidence="1">
    <location>
        <begin position="36"/>
        <end position="66"/>
    </location>
</feature>
<evidence type="ECO:0000256" key="1">
    <source>
        <dbReference type="SAM" id="Phobius"/>
    </source>
</evidence>
<organism evidence="2 3">
    <name type="scientific">Desulfomarina profundi</name>
    <dbReference type="NCBI Taxonomy" id="2772557"/>
    <lineage>
        <taxon>Bacteria</taxon>
        <taxon>Pseudomonadati</taxon>
        <taxon>Thermodesulfobacteriota</taxon>
        <taxon>Desulfobulbia</taxon>
        <taxon>Desulfobulbales</taxon>
        <taxon>Desulfobulbaceae</taxon>
        <taxon>Desulfomarina</taxon>
    </lineage>
</organism>
<evidence type="ECO:0000313" key="3">
    <source>
        <dbReference type="Proteomes" id="UP000826725"/>
    </source>
</evidence>
<name>A0A8D5JP16_9BACT</name>
<keyword evidence="1" id="KW-0472">Membrane</keyword>
<protein>
    <recommendedName>
        <fullName evidence="4">Amino acid transport protein</fullName>
    </recommendedName>
</protein>
<gene>
    <name evidence="2" type="ORF">DGMP_39550</name>
</gene>
<evidence type="ECO:0008006" key="4">
    <source>
        <dbReference type="Google" id="ProtNLM"/>
    </source>
</evidence>
<feature type="transmembrane region" description="Helical" evidence="1">
    <location>
        <begin position="6"/>
        <end position="24"/>
    </location>
</feature>
<keyword evidence="3" id="KW-1185">Reference proteome</keyword>
<dbReference type="RefSeq" id="WP_228855535.1">
    <property type="nucleotide sequence ID" value="NZ_AP024086.1"/>
</dbReference>
<keyword evidence="1" id="KW-1133">Transmembrane helix</keyword>
<dbReference type="EMBL" id="AP024086">
    <property type="protein sequence ID" value="BCL63262.1"/>
    <property type="molecule type" value="Genomic_DNA"/>
</dbReference>
<accession>A0A8D5JP16</accession>
<dbReference type="AlphaFoldDB" id="A0A8D5JP16"/>
<keyword evidence="1" id="KW-0812">Transmembrane</keyword>
<evidence type="ECO:0000313" key="2">
    <source>
        <dbReference type="EMBL" id="BCL63262.1"/>
    </source>
</evidence>
<sequence length="68" mass="7348">MDSVSTLFWGVLFGAVGLGFFTYGRKQRAVVPLSSGIALCLIPYFISNSYLLVAAGCVLVIVPFFLKI</sequence>
<proteinExistence type="predicted"/>
<dbReference type="Proteomes" id="UP000826725">
    <property type="component" value="Chromosome"/>
</dbReference>